<keyword evidence="11" id="KW-1185">Reference proteome</keyword>
<dbReference type="PROSITE" id="PS51012">
    <property type="entry name" value="ABC_TM2"/>
    <property type="match status" value="1"/>
</dbReference>
<protein>
    <submittedName>
        <fullName evidence="10">ABC transporter permease</fullName>
    </submittedName>
</protein>
<evidence type="ECO:0000256" key="1">
    <source>
        <dbReference type="ARBA" id="ARBA00004651"/>
    </source>
</evidence>
<comment type="subcellular location">
    <subcellularLocation>
        <location evidence="1">Cell membrane</location>
        <topology evidence="1">Multi-pass membrane protein</topology>
    </subcellularLocation>
</comment>
<dbReference type="PANTHER" id="PTHR30294">
    <property type="entry name" value="MEMBRANE COMPONENT OF ABC TRANSPORTER YHHJ-RELATED"/>
    <property type="match status" value="1"/>
</dbReference>
<accession>A0A6M1SVZ6</accession>
<dbReference type="PANTHER" id="PTHR30294:SF29">
    <property type="entry name" value="MULTIDRUG ABC TRANSPORTER PERMEASE YBHS-RELATED"/>
    <property type="match status" value="1"/>
</dbReference>
<comment type="caution">
    <text evidence="10">The sequence shown here is derived from an EMBL/GenBank/DDBJ whole genome shotgun (WGS) entry which is preliminary data.</text>
</comment>
<dbReference type="InterPro" id="IPR013525">
    <property type="entry name" value="ABC2_TM"/>
</dbReference>
<evidence type="ECO:0000259" key="9">
    <source>
        <dbReference type="PROSITE" id="PS51012"/>
    </source>
</evidence>
<evidence type="ECO:0000256" key="4">
    <source>
        <dbReference type="ARBA" id="ARBA00022475"/>
    </source>
</evidence>
<gene>
    <name evidence="10" type="ORF">G3570_11080</name>
</gene>
<reference evidence="10 11" key="1">
    <citation type="submission" date="2020-02" db="EMBL/GenBank/DDBJ databases">
        <title>Balneolaceae bacterium YR4-1, complete genome.</title>
        <authorList>
            <person name="Li Y."/>
            <person name="Wu S."/>
        </authorList>
    </citation>
    <scope>NUCLEOTIDE SEQUENCE [LARGE SCALE GENOMIC DNA]</scope>
    <source>
        <strain evidence="10 11">YR4-1</strain>
    </source>
</reference>
<keyword evidence="6 8" id="KW-1133">Transmembrane helix</keyword>
<keyword evidence="4" id="KW-1003">Cell membrane</keyword>
<keyword evidence="5 8" id="KW-0812">Transmembrane</keyword>
<evidence type="ECO:0000256" key="6">
    <source>
        <dbReference type="ARBA" id="ARBA00022989"/>
    </source>
</evidence>
<evidence type="ECO:0000313" key="11">
    <source>
        <dbReference type="Proteomes" id="UP000473278"/>
    </source>
</evidence>
<dbReference type="Gene3D" id="3.40.1710.10">
    <property type="entry name" value="abc type-2 transporter like domain"/>
    <property type="match status" value="1"/>
</dbReference>
<feature type="transmembrane region" description="Helical" evidence="8">
    <location>
        <begin position="178"/>
        <end position="201"/>
    </location>
</feature>
<feature type="transmembrane region" description="Helical" evidence="8">
    <location>
        <begin position="222"/>
        <end position="247"/>
    </location>
</feature>
<comment type="similarity">
    <text evidence="2">Belongs to the ABC-2 integral membrane protein family.</text>
</comment>
<dbReference type="InterPro" id="IPR051449">
    <property type="entry name" value="ABC-2_transporter_component"/>
</dbReference>
<dbReference type="GO" id="GO:0005886">
    <property type="term" value="C:plasma membrane"/>
    <property type="evidence" value="ECO:0007669"/>
    <property type="project" value="UniProtKB-SubCell"/>
</dbReference>
<dbReference type="InterPro" id="IPR047817">
    <property type="entry name" value="ABC2_TM_bact-type"/>
</dbReference>
<feature type="transmembrane region" description="Helical" evidence="8">
    <location>
        <begin position="290"/>
        <end position="309"/>
    </location>
</feature>
<name>A0A6M1SVZ6_9BACT</name>
<evidence type="ECO:0000256" key="8">
    <source>
        <dbReference type="SAM" id="Phobius"/>
    </source>
</evidence>
<evidence type="ECO:0000256" key="2">
    <source>
        <dbReference type="ARBA" id="ARBA00007783"/>
    </source>
</evidence>
<dbReference type="GO" id="GO:0140359">
    <property type="term" value="F:ABC-type transporter activity"/>
    <property type="evidence" value="ECO:0007669"/>
    <property type="project" value="InterPro"/>
</dbReference>
<dbReference type="EMBL" id="JAALLT010000003">
    <property type="protein sequence ID" value="NGP77180.1"/>
    <property type="molecule type" value="Genomic_DNA"/>
</dbReference>
<feature type="transmembrane region" description="Helical" evidence="8">
    <location>
        <begin position="253"/>
        <end position="278"/>
    </location>
</feature>
<keyword evidence="3" id="KW-0813">Transport</keyword>
<evidence type="ECO:0000256" key="7">
    <source>
        <dbReference type="ARBA" id="ARBA00023136"/>
    </source>
</evidence>
<evidence type="ECO:0000256" key="5">
    <source>
        <dbReference type="ARBA" id="ARBA00022692"/>
    </source>
</evidence>
<keyword evidence="7 8" id="KW-0472">Membrane</keyword>
<feature type="transmembrane region" description="Helical" evidence="8">
    <location>
        <begin position="348"/>
        <end position="367"/>
    </location>
</feature>
<dbReference type="Proteomes" id="UP000473278">
    <property type="component" value="Unassembled WGS sequence"/>
</dbReference>
<dbReference type="RefSeq" id="WP_165142270.1">
    <property type="nucleotide sequence ID" value="NZ_JAALLT010000003.1"/>
</dbReference>
<feature type="transmembrane region" description="Helical" evidence="8">
    <location>
        <begin position="21"/>
        <end position="42"/>
    </location>
</feature>
<sequence>MRSIKFLLQKEFLQIFRNKGMLPIIFLMPVIQLVVLSFAATYELREVDFHLVDFDHSTASRQLVNKFQATGYFNLQDHSQDVNEGISQMQMNEVRLVLVIPEGFERDLKSGQPVSVQMNIDAVDGSTAGLIQAYGRSIIQDFGSEISVRANQVSNATAPGIAIIPASWYNPNLDYIKYMVPGILVVLVSMIGMFLSGMNIVREREMGTIEQLNVTPLKRYQFIIGKLLPFWIIAMFELAIGLIIAHFGFEIPFVGSVLLLFGIAGIYLLVVQGLGLFISTITNTQQQAMFIAWFLMVVFILMGGLFTPIESMPGWAQQLTVANPIAHFIKIMRMVLLKGAGWAEVQNLVGLLFLMSVVILPAAILRYRKSTG</sequence>
<dbReference type="AlphaFoldDB" id="A0A6M1SVZ6"/>
<proteinExistence type="inferred from homology"/>
<evidence type="ECO:0000313" key="10">
    <source>
        <dbReference type="EMBL" id="NGP77180.1"/>
    </source>
</evidence>
<organism evidence="10 11">
    <name type="scientific">Halalkalibaculum roseum</name>
    <dbReference type="NCBI Taxonomy" id="2709311"/>
    <lineage>
        <taxon>Bacteria</taxon>
        <taxon>Pseudomonadati</taxon>
        <taxon>Balneolota</taxon>
        <taxon>Balneolia</taxon>
        <taxon>Balneolales</taxon>
        <taxon>Balneolaceae</taxon>
        <taxon>Halalkalibaculum</taxon>
    </lineage>
</organism>
<feature type="domain" description="ABC transmembrane type-2" evidence="9">
    <location>
        <begin position="128"/>
        <end position="370"/>
    </location>
</feature>
<evidence type="ECO:0000256" key="3">
    <source>
        <dbReference type="ARBA" id="ARBA00022448"/>
    </source>
</evidence>
<dbReference type="Pfam" id="PF12698">
    <property type="entry name" value="ABC2_membrane_3"/>
    <property type="match status" value="1"/>
</dbReference>